<evidence type="ECO:0000256" key="11">
    <source>
        <dbReference type="PIRSR" id="PIRSR000445-4"/>
    </source>
</evidence>
<dbReference type="HAMAP" id="MF_00087">
    <property type="entry name" value="Glu_tRNA_reductase"/>
    <property type="match status" value="1"/>
</dbReference>
<evidence type="ECO:0000256" key="4">
    <source>
        <dbReference type="ARBA" id="ARBA00022857"/>
    </source>
</evidence>
<dbReference type="EC" id="1.2.1.70" evidence="3 8"/>
<feature type="domain" description="Glutamyl-tRNA reductase N-terminal" evidence="15">
    <location>
        <begin position="13"/>
        <end position="162"/>
    </location>
</feature>
<dbReference type="SUPFAM" id="SSF69075">
    <property type="entry name" value="Glutamyl tRNA-reductase dimerization domain"/>
    <property type="match status" value="1"/>
</dbReference>
<keyword evidence="6 8" id="KW-0627">Porphyrin biosynthesis</keyword>
<dbReference type="OrthoDB" id="110209at2"/>
<evidence type="ECO:0000256" key="8">
    <source>
        <dbReference type="HAMAP-Rule" id="MF_00087"/>
    </source>
</evidence>
<dbReference type="NCBIfam" id="TIGR01035">
    <property type="entry name" value="hemA"/>
    <property type="match status" value="1"/>
</dbReference>
<keyword evidence="4 8" id="KW-0521">NADP</keyword>
<dbReference type="GO" id="GO:0008883">
    <property type="term" value="F:glutamyl-tRNA reductase activity"/>
    <property type="evidence" value="ECO:0007669"/>
    <property type="project" value="UniProtKB-UniRule"/>
</dbReference>
<evidence type="ECO:0000313" key="16">
    <source>
        <dbReference type="EMBL" id="PKU26326.1"/>
    </source>
</evidence>
<evidence type="ECO:0000256" key="7">
    <source>
        <dbReference type="ARBA" id="ARBA00047464"/>
    </source>
</evidence>
<dbReference type="UniPathway" id="UPA00251">
    <property type="reaction ID" value="UER00316"/>
</dbReference>
<evidence type="ECO:0000256" key="2">
    <source>
        <dbReference type="ARBA" id="ARBA00005916"/>
    </source>
</evidence>
<dbReference type="InterPro" id="IPR036291">
    <property type="entry name" value="NAD(P)-bd_dom_sf"/>
</dbReference>
<sequence>MNDNRFILRPIIVGANHRSSSLALRDALFVDDAAQPFFLAALRQAGLAQAVVLSTCDRVEVLTMHHDAAVAEAIIAQAFAMRGHVTTDGLAGQLYTLADEAAVKHCFAVTASLDSLIIGEPYVLGQVKACHRISREAGLCGPEMETLLAAAYAVAKRVRSETAVAERPVSIASAAVQFARDLHGELSDCQALLLGAGEMGGLVAESMLAAGVHRLVVAAPRQSQAESLAESLNCHLGAFENLSELMPDADIVLTAVSGRHHLIGAEHIQAALRKRRRKPVFLVDVGIPGDIDPAVNRVDGAFLYDLTDLERLAMEGRATREVAAREAWTIVDAELTSFSRGRAARVAVPSIVALRSRFEAVRDQALAEAGGDAEKATHLLVSRLLHEPSEAMREIAAGGDGTKAEWDAAEQLLRRLFRLE</sequence>
<evidence type="ECO:0000259" key="14">
    <source>
        <dbReference type="Pfam" id="PF01488"/>
    </source>
</evidence>
<comment type="subunit">
    <text evidence="8">Homodimer.</text>
</comment>
<evidence type="ECO:0000256" key="9">
    <source>
        <dbReference type="PIRSR" id="PIRSR000445-1"/>
    </source>
</evidence>
<dbReference type="PANTHER" id="PTHR43013">
    <property type="entry name" value="GLUTAMYL-TRNA REDUCTASE"/>
    <property type="match status" value="1"/>
</dbReference>
<evidence type="ECO:0000259" key="13">
    <source>
        <dbReference type="Pfam" id="PF00745"/>
    </source>
</evidence>
<feature type="binding site" evidence="8">
    <location>
        <begin position="55"/>
        <end position="58"/>
    </location>
    <ligand>
        <name>substrate</name>
    </ligand>
</feature>
<keyword evidence="17" id="KW-1185">Reference proteome</keyword>
<feature type="domain" description="Tetrapyrrole biosynthesis glutamyl-tRNA reductase dimerisation" evidence="13">
    <location>
        <begin position="326"/>
        <end position="419"/>
    </location>
</feature>
<dbReference type="FunFam" id="3.40.50.720:FF:000031">
    <property type="entry name" value="Glutamyl-tRNA reductase"/>
    <property type="match status" value="1"/>
</dbReference>
<proteinExistence type="inferred from homology"/>
<dbReference type="InterPro" id="IPR015895">
    <property type="entry name" value="4pyrrol_synth_GluRdtase_N"/>
</dbReference>
<dbReference type="PIRSF" id="PIRSF000445">
    <property type="entry name" value="4pyrrol_synth_GluRdtase"/>
    <property type="match status" value="1"/>
</dbReference>
<evidence type="ECO:0000259" key="15">
    <source>
        <dbReference type="Pfam" id="PF05201"/>
    </source>
</evidence>
<comment type="caution">
    <text evidence="16">The sequence shown here is derived from an EMBL/GenBank/DDBJ whole genome shotgun (WGS) entry which is preliminary data.</text>
</comment>
<dbReference type="InterPro" id="IPR036453">
    <property type="entry name" value="GluRdtase_dimer_dom_sf"/>
</dbReference>
<evidence type="ECO:0000256" key="6">
    <source>
        <dbReference type="ARBA" id="ARBA00023244"/>
    </source>
</evidence>
<comment type="domain">
    <text evidence="8">Possesses an unusual extended V-shaped dimeric structure with each monomer consisting of three distinct domains arranged along a curved 'spinal' alpha-helix. The N-terminal catalytic domain specifically recognizes the glutamate moiety of the substrate. The second domain is the NADPH-binding domain, and the third C-terminal domain is responsible for dimerization.</text>
</comment>
<name>A0A2N3Q0Y9_9PROT</name>
<evidence type="ECO:0000256" key="3">
    <source>
        <dbReference type="ARBA" id="ARBA00012970"/>
    </source>
</evidence>
<dbReference type="Proteomes" id="UP000233293">
    <property type="component" value="Unassembled WGS sequence"/>
</dbReference>
<comment type="miscellaneous">
    <text evidence="8">During catalysis, the active site Cys acts as a nucleophile attacking the alpha-carbonyl group of tRNA-bound glutamate with the formation of a thioester intermediate between enzyme and glutamate, and the concomitant release of tRNA(Glu). The thioester intermediate is finally reduced by direct hydride transfer from NADPH, to form the product GSA.</text>
</comment>
<feature type="site" description="Important for activity" evidence="8 11">
    <location>
        <position position="105"/>
    </location>
</feature>
<dbReference type="GO" id="GO:0050661">
    <property type="term" value="F:NADP binding"/>
    <property type="evidence" value="ECO:0007669"/>
    <property type="project" value="InterPro"/>
</dbReference>
<dbReference type="Gene3D" id="3.40.50.720">
    <property type="entry name" value="NAD(P)-binding Rossmann-like Domain"/>
    <property type="match status" value="1"/>
</dbReference>
<dbReference type="PANTHER" id="PTHR43013:SF1">
    <property type="entry name" value="GLUTAMYL-TRNA REDUCTASE"/>
    <property type="match status" value="1"/>
</dbReference>
<dbReference type="SUPFAM" id="SSF51735">
    <property type="entry name" value="NAD(P)-binding Rossmann-fold domains"/>
    <property type="match status" value="1"/>
</dbReference>
<dbReference type="Gene3D" id="3.30.460.30">
    <property type="entry name" value="Glutamyl-tRNA reductase, N-terminal domain"/>
    <property type="match status" value="1"/>
</dbReference>
<accession>A0A2N3Q0Y9</accession>
<comment type="function">
    <text evidence="8">Catalyzes the NADPH-dependent reduction of glutamyl-tRNA(Glu) to glutamate 1-semialdehyde (GSA).</text>
</comment>
<evidence type="ECO:0000313" key="17">
    <source>
        <dbReference type="Proteomes" id="UP000233293"/>
    </source>
</evidence>
<dbReference type="Pfam" id="PF00745">
    <property type="entry name" value="GlutR_dimer"/>
    <property type="match status" value="1"/>
</dbReference>
<evidence type="ECO:0000256" key="5">
    <source>
        <dbReference type="ARBA" id="ARBA00023002"/>
    </source>
</evidence>
<dbReference type="InterPro" id="IPR000343">
    <property type="entry name" value="4pyrrol_synth_GluRdtase"/>
</dbReference>
<dbReference type="InterPro" id="IPR006151">
    <property type="entry name" value="Shikm_DH/Glu-tRNA_Rdtase"/>
</dbReference>
<dbReference type="GO" id="GO:0019353">
    <property type="term" value="P:protoporphyrinogen IX biosynthetic process from glutamate"/>
    <property type="evidence" value="ECO:0007669"/>
    <property type="project" value="TreeGrafter"/>
</dbReference>
<dbReference type="AlphaFoldDB" id="A0A2N3Q0Y9"/>
<comment type="similarity">
    <text evidence="2 8 12">Belongs to the glutamyl-tRNA reductase family.</text>
</comment>
<reference evidence="17" key="1">
    <citation type="submission" date="2017-12" db="EMBL/GenBank/DDBJ databases">
        <title>Draft genome sequence of Telmatospirillum siberiense 26-4b1T, an acidotolerant peatland alphaproteobacterium potentially involved in sulfur cycling.</title>
        <authorList>
            <person name="Hausmann B."/>
            <person name="Pjevac P."/>
            <person name="Schreck K."/>
            <person name="Herbold C.W."/>
            <person name="Daims H."/>
            <person name="Wagner M."/>
            <person name="Pester M."/>
            <person name="Loy A."/>
        </authorList>
    </citation>
    <scope>NUCLEOTIDE SEQUENCE [LARGE SCALE GENOMIC DNA]</scope>
    <source>
        <strain evidence="17">26-4b1</strain>
    </source>
</reference>
<organism evidence="16 17">
    <name type="scientific">Telmatospirillum siberiense</name>
    <dbReference type="NCBI Taxonomy" id="382514"/>
    <lineage>
        <taxon>Bacteria</taxon>
        <taxon>Pseudomonadati</taxon>
        <taxon>Pseudomonadota</taxon>
        <taxon>Alphaproteobacteria</taxon>
        <taxon>Rhodospirillales</taxon>
        <taxon>Rhodospirillaceae</taxon>
        <taxon>Telmatospirillum</taxon>
    </lineage>
</organism>
<gene>
    <name evidence="8" type="primary">hemA</name>
    <name evidence="16" type="ORF">CWS72_00255</name>
</gene>
<dbReference type="RefSeq" id="WP_101248556.1">
    <property type="nucleotide sequence ID" value="NZ_PIUM01000001.1"/>
</dbReference>
<feature type="binding site" evidence="8">
    <location>
        <position position="126"/>
    </location>
    <ligand>
        <name>substrate</name>
    </ligand>
</feature>
<comment type="caution">
    <text evidence="8">Lacks conserved residue(s) required for the propagation of feature annotation.</text>
</comment>
<evidence type="ECO:0000256" key="1">
    <source>
        <dbReference type="ARBA" id="ARBA00005059"/>
    </source>
</evidence>
<dbReference type="InterPro" id="IPR036343">
    <property type="entry name" value="GluRdtase_N_sf"/>
</dbReference>
<evidence type="ECO:0000256" key="12">
    <source>
        <dbReference type="RuleBase" id="RU000584"/>
    </source>
</evidence>
<feature type="domain" description="Quinate/shikimate 5-dehydrogenase/glutamyl-tRNA reductase" evidence="14">
    <location>
        <begin position="179"/>
        <end position="311"/>
    </location>
</feature>
<feature type="active site" description="Nucleophile" evidence="8 9">
    <location>
        <position position="56"/>
    </location>
</feature>
<keyword evidence="5 8" id="KW-0560">Oxidoreductase</keyword>
<dbReference type="EMBL" id="PIUM01000001">
    <property type="protein sequence ID" value="PKU26326.1"/>
    <property type="molecule type" value="Genomic_DNA"/>
</dbReference>
<feature type="binding site" evidence="8 10">
    <location>
        <begin position="195"/>
        <end position="200"/>
    </location>
    <ligand>
        <name>NADP(+)</name>
        <dbReference type="ChEBI" id="CHEBI:58349"/>
    </ligand>
</feature>
<feature type="binding site" evidence="8">
    <location>
        <position position="115"/>
    </location>
    <ligand>
        <name>substrate</name>
    </ligand>
</feature>
<protein>
    <recommendedName>
        <fullName evidence="3 8">Glutamyl-tRNA reductase</fullName>
        <shortName evidence="8">GluTR</shortName>
        <ecNumber evidence="3 8">1.2.1.70</ecNumber>
    </recommendedName>
</protein>
<dbReference type="Pfam" id="PF05201">
    <property type="entry name" value="GlutR_N"/>
    <property type="match status" value="1"/>
</dbReference>
<dbReference type="SUPFAM" id="SSF69742">
    <property type="entry name" value="Glutamyl tRNA-reductase catalytic, N-terminal domain"/>
    <property type="match status" value="1"/>
</dbReference>
<evidence type="ECO:0000256" key="10">
    <source>
        <dbReference type="PIRSR" id="PIRSR000445-3"/>
    </source>
</evidence>
<comment type="catalytic activity">
    <reaction evidence="7 8 12">
        <text>(S)-4-amino-5-oxopentanoate + tRNA(Glu) + NADP(+) = L-glutamyl-tRNA(Glu) + NADPH + H(+)</text>
        <dbReference type="Rhea" id="RHEA:12344"/>
        <dbReference type="Rhea" id="RHEA-COMP:9663"/>
        <dbReference type="Rhea" id="RHEA-COMP:9680"/>
        <dbReference type="ChEBI" id="CHEBI:15378"/>
        <dbReference type="ChEBI" id="CHEBI:57501"/>
        <dbReference type="ChEBI" id="CHEBI:57783"/>
        <dbReference type="ChEBI" id="CHEBI:58349"/>
        <dbReference type="ChEBI" id="CHEBI:78442"/>
        <dbReference type="ChEBI" id="CHEBI:78520"/>
        <dbReference type="EC" id="1.2.1.70"/>
    </reaction>
</comment>
<dbReference type="InterPro" id="IPR015896">
    <property type="entry name" value="4pyrrol_synth_GluRdtase_dimer"/>
</dbReference>
<comment type="pathway">
    <text evidence="1 8 12">Porphyrin-containing compound metabolism; protoporphyrin-IX biosynthesis; 5-aminolevulinate from L-glutamyl-tRNA(Glu): step 1/2.</text>
</comment>
<dbReference type="Pfam" id="PF01488">
    <property type="entry name" value="Shikimate_DH"/>
    <property type="match status" value="1"/>
</dbReference>